<protein>
    <submittedName>
        <fullName evidence="1">Uncharacterized protein</fullName>
    </submittedName>
</protein>
<accession>A0A0C3ADE4</accession>
<dbReference type="AlphaFoldDB" id="A0A0C3ADE4"/>
<gene>
    <name evidence="1" type="ORF">PILCRDRAFT_24708</name>
</gene>
<dbReference type="InParanoid" id="A0A0C3ADE4"/>
<dbReference type="STRING" id="765440.A0A0C3ADE4"/>
<feature type="non-terminal residue" evidence="1">
    <location>
        <position position="208"/>
    </location>
</feature>
<name>A0A0C3ADE4_PILCF</name>
<evidence type="ECO:0000313" key="1">
    <source>
        <dbReference type="EMBL" id="KIM71813.1"/>
    </source>
</evidence>
<dbReference type="EMBL" id="KN833205">
    <property type="protein sequence ID" value="KIM71813.1"/>
    <property type="molecule type" value="Genomic_DNA"/>
</dbReference>
<dbReference type="HOGENOM" id="CLU_003703_0_1_1"/>
<proteinExistence type="predicted"/>
<dbReference type="OrthoDB" id="3263473at2759"/>
<evidence type="ECO:0000313" key="2">
    <source>
        <dbReference type="Proteomes" id="UP000054166"/>
    </source>
</evidence>
<organism evidence="1 2">
    <name type="scientific">Piloderma croceum (strain F 1598)</name>
    <dbReference type="NCBI Taxonomy" id="765440"/>
    <lineage>
        <taxon>Eukaryota</taxon>
        <taxon>Fungi</taxon>
        <taxon>Dikarya</taxon>
        <taxon>Basidiomycota</taxon>
        <taxon>Agaricomycotina</taxon>
        <taxon>Agaricomycetes</taxon>
        <taxon>Agaricomycetidae</taxon>
        <taxon>Atheliales</taxon>
        <taxon>Atheliaceae</taxon>
        <taxon>Piloderma</taxon>
    </lineage>
</organism>
<reference evidence="2" key="2">
    <citation type="submission" date="2015-01" db="EMBL/GenBank/DDBJ databases">
        <title>Evolutionary Origins and Diversification of the Mycorrhizal Mutualists.</title>
        <authorList>
            <consortium name="DOE Joint Genome Institute"/>
            <consortium name="Mycorrhizal Genomics Consortium"/>
            <person name="Kohler A."/>
            <person name="Kuo A."/>
            <person name="Nagy L.G."/>
            <person name="Floudas D."/>
            <person name="Copeland A."/>
            <person name="Barry K.W."/>
            <person name="Cichocki N."/>
            <person name="Veneault-Fourrey C."/>
            <person name="LaButti K."/>
            <person name="Lindquist E.A."/>
            <person name="Lipzen A."/>
            <person name="Lundell T."/>
            <person name="Morin E."/>
            <person name="Murat C."/>
            <person name="Riley R."/>
            <person name="Ohm R."/>
            <person name="Sun H."/>
            <person name="Tunlid A."/>
            <person name="Henrissat B."/>
            <person name="Grigoriev I.V."/>
            <person name="Hibbett D.S."/>
            <person name="Martin F."/>
        </authorList>
    </citation>
    <scope>NUCLEOTIDE SEQUENCE [LARGE SCALE GENOMIC DNA]</scope>
    <source>
        <strain evidence="2">F 1598</strain>
    </source>
</reference>
<dbReference type="Proteomes" id="UP000054166">
    <property type="component" value="Unassembled WGS sequence"/>
</dbReference>
<reference evidence="1 2" key="1">
    <citation type="submission" date="2014-04" db="EMBL/GenBank/DDBJ databases">
        <authorList>
            <consortium name="DOE Joint Genome Institute"/>
            <person name="Kuo A."/>
            <person name="Tarkka M."/>
            <person name="Buscot F."/>
            <person name="Kohler A."/>
            <person name="Nagy L.G."/>
            <person name="Floudas D."/>
            <person name="Copeland A."/>
            <person name="Barry K.W."/>
            <person name="Cichocki N."/>
            <person name="Veneault-Fourrey C."/>
            <person name="LaButti K."/>
            <person name="Lindquist E.A."/>
            <person name="Lipzen A."/>
            <person name="Lundell T."/>
            <person name="Morin E."/>
            <person name="Murat C."/>
            <person name="Sun H."/>
            <person name="Tunlid A."/>
            <person name="Henrissat B."/>
            <person name="Grigoriev I.V."/>
            <person name="Hibbett D.S."/>
            <person name="Martin F."/>
            <person name="Nordberg H.P."/>
            <person name="Cantor M.N."/>
            <person name="Hua S.X."/>
        </authorList>
    </citation>
    <scope>NUCLEOTIDE SEQUENCE [LARGE SCALE GENOMIC DNA]</scope>
    <source>
        <strain evidence="1 2">F 1598</strain>
    </source>
</reference>
<keyword evidence="2" id="KW-1185">Reference proteome</keyword>
<sequence length="208" mass="24197">FKVANITGQIHNTRARGTQQRIDDKVCMAALQYCRARDALLKLRGKGLWEDSLKVLEQSDVRALNERELTAQEKEDVRMGWLWRAEEVHLERVLATVAAVGEGQHRPSWIWFTGSVHEDADDPLTRAALRVEWAKAKVRADRWEEEVVLLDEEMRRVLEFCRWKVSWWAEQVPRREALPAPLAEGLKAYAAEQADMEHRISLSWTAKW</sequence>
<feature type="non-terminal residue" evidence="1">
    <location>
        <position position="1"/>
    </location>
</feature>